<dbReference type="GO" id="GO:0015926">
    <property type="term" value="F:glucosidase activity"/>
    <property type="evidence" value="ECO:0007669"/>
    <property type="project" value="InterPro"/>
</dbReference>
<keyword evidence="2 4" id="KW-0378">Hydrolase</keyword>
<keyword evidence="3 4" id="KW-0326">Glycosidase</keyword>
<dbReference type="InterPro" id="IPR017853">
    <property type="entry name" value="GH"/>
</dbReference>
<dbReference type="PANTHER" id="PTHR34983:SF2">
    <property type="entry name" value="ENDO-BETA-1,4-GALACTANASE"/>
    <property type="match status" value="1"/>
</dbReference>
<evidence type="ECO:0000256" key="4">
    <source>
        <dbReference type="RuleBase" id="RU361192"/>
    </source>
</evidence>
<evidence type="ECO:0000313" key="6">
    <source>
        <dbReference type="Proteomes" id="UP000321400"/>
    </source>
</evidence>
<reference evidence="5 6" key="1">
    <citation type="submission" date="2019-07" db="EMBL/GenBank/DDBJ databases">
        <title>Whole genome shotgun sequence of Halolactibacillus alkaliphilus NBRC 103919.</title>
        <authorList>
            <person name="Hosoyama A."/>
            <person name="Uohara A."/>
            <person name="Ohji S."/>
            <person name="Ichikawa N."/>
        </authorList>
    </citation>
    <scope>NUCLEOTIDE SEQUENCE [LARGE SCALE GENOMIC DNA]</scope>
    <source>
        <strain evidence="5 6">NBRC 103919</strain>
    </source>
</reference>
<gene>
    <name evidence="5" type="ORF">HAL01_08280</name>
</gene>
<dbReference type="GO" id="GO:0045490">
    <property type="term" value="P:pectin catabolic process"/>
    <property type="evidence" value="ECO:0007669"/>
    <property type="project" value="TreeGrafter"/>
</dbReference>
<keyword evidence="6" id="KW-1185">Reference proteome</keyword>
<dbReference type="AlphaFoldDB" id="A0A511X086"/>
<dbReference type="Pfam" id="PF07745">
    <property type="entry name" value="Glyco_hydro_53"/>
    <property type="match status" value="1"/>
</dbReference>
<accession>A0A511X086</accession>
<evidence type="ECO:0000313" key="5">
    <source>
        <dbReference type="EMBL" id="GEN56364.1"/>
    </source>
</evidence>
<dbReference type="SUPFAM" id="SSF51445">
    <property type="entry name" value="(Trans)glycosidases"/>
    <property type="match status" value="1"/>
</dbReference>
<name>A0A511X086_9BACI</name>
<organism evidence="5 6">
    <name type="scientific">Halolactibacillus alkaliphilus</name>
    <dbReference type="NCBI Taxonomy" id="442899"/>
    <lineage>
        <taxon>Bacteria</taxon>
        <taxon>Bacillati</taxon>
        <taxon>Bacillota</taxon>
        <taxon>Bacilli</taxon>
        <taxon>Bacillales</taxon>
        <taxon>Bacillaceae</taxon>
        <taxon>Halolactibacillus</taxon>
    </lineage>
</organism>
<dbReference type="OrthoDB" id="9768786at2"/>
<dbReference type="GO" id="GO:0031218">
    <property type="term" value="F:arabinogalactan endo-1,4-beta-galactosidase activity"/>
    <property type="evidence" value="ECO:0007669"/>
    <property type="project" value="UniProtKB-EC"/>
</dbReference>
<dbReference type="RefSeq" id="WP_089802495.1">
    <property type="nucleotide sequence ID" value="NZ_BJYE01000007.1"/>
</dbReference>
<proteinExistence type="inferred from homology"/>
<dbReference type="Proteomes" id="UP000321400">
    <property type="component" value="Unassembled WGS sequence"/>
</dbReference>
<comment type="catalytic activity">
    <reaction evidence="4">
        <text>The enzyme specifically hydrolyzes (1-&gt;4)-beta-D-galactosidic linkages in type I arabinogalactans.</text>
        <dbReference type="EC" id="3.2.1.89"/>
    </reaction>
</comment>
<dbReference type="EC" id="3.2.1.89" evidence="4"/>
<dbReference type="InterPro" id="IPR011683">
    <property type="entry name" value="Glyco_hydro_53"/>
</dbReference>
<comment type="caution">
    <text evidence="5">The sequence shown here is derived from an EMBL/GenBank/DDBJ whole genome shotgun (WGS) entry which is preliminary data.</text>
</comment>
<protein>
    <recommendedName>
        <fullName evidence="4">Arabinogalactan endo-beta-1,4-galactanase</fullName>
        <ecNumber evidence="4">3.2.1.89</ecNumber>
    </recommendedName>
</protein>
<dbReference type="EMBL" id="BJYE01000007">
    <property type="protein sequence ID" value="GEN56364.1"/>
    <property type="molecule type" value="Genomic_DNA"/>
</dbReference>
<dbReference type="STRING" id="442899.SAMN05720591_12211"/>
<evidence type="ECO:0000256" key="3">
    <source>
        <dbReference type="ARBA" id="ARBA00023295"/>
    </source>
</evidence>
<evidence type="ECO:0000256" key="2">
    <source>
        <dbReference type="ARBA" id="ARBA00022801"/>
    </source>
</evidence>
<comment type="similarity">
    <text evidence="1 4">Belongs to the glycosyl hydrolase 53 family.</text>
</comment>
<dbReference type="Gene3D" id="3.20.20.80">
    <property type="entry name" value="Glycosidases"/>
    <property type="match status" value="1"/>
</dbReference>
<sequence length="380" mass="42986">MSLDIRGVDVSMQKAVENGDGKFYKHGQTSDIFNIYKSSGVNLIRLRLWVNPYNEAGQPYGGGTNDLQTTIALAKRLKAERLAFMLNLHYSDFWADPGKQVKPKDWEKLSFDDLQTEVYRYTKDVLRKLEEQNVLPEYVQVGNEVTNGMLWPDGKTPIFSSVSHQFEDEKTGELLKGQQAFDRFSALLKAGIKAAREYPNMKVILHLDFGGASYLYERWFKEITARGVEFDVIGLSYYPFWHGTLVDLTKTMIRTGKLFKKDLIVVETAFGFTDKSPEGEENIFSDTLAQIAGYPASPEGQTAFLTDLTDAIDEVKGDGYKGLGFVYWEPSWLPIKGATWATQAGMDYINERGEEGNHWANQGLFDFNGHALPGLDVFKR</sequence>
<evidence type="ECO:0000256" key="1">
    <source>
        <dbReference type="ARBA" id="ARBA00010687"/>
    </source>
</evidence>
<dbReference type="PANTHER" id="PTHR34983">
    <property type="entry name" value="ARABINOGALACTAN ENDO-BETA-1,4-GALACTANASE A"/>
    <property type="match status" value="1"/>
</dbReference>